<dbReference type="Pfam" id="PF13715">
    <property type="entry name" value="CarbopepD_reg_2"/>
    <property type="match status" value="1"/>
</dbReference>
<gene>
    <name evidence="1" type="ORF">AWN68_09555</name>
</gene>
<dbReference type="OrthoDB" id="1223654at2"/>
<protein>
    <recommendedName>
        <fullName evidence="3">Carboxypeptidase-like regulatory domain-containing protein</fullName>
    </recommendedName>
</protein>
<dbReference type="STRING" id="296218.AWN68_09555"/>
<organism evidence="1 2">
    <name type="scientific">Roseivirga echinicomitans</name>
    <dbReference type="NCBI Taxonomy" id="296218"/>
    <lineage>
        <taxon>Bacteria</taxon>
        <taxon>Pseudomonadati</taxon>
        <taxon>Bacteroidota</taxon>
        <taxon>Cytophagia</taxon>
        <taxon>Cytophagales</taxon>
        <taxon>Roseivirgaceae</taxon>
        <taxon>Roseivirga</taxon>
    </lineage>
</organism>
<accession>A0A150X2J2</accession>
<name>A0A150X2J2_9BACT</name>
<reference evidence="1 2" key="1">
    <citation type="submission" date="2016-01" db="EMBL/GenBank/DDBJ databases">
        <title>Genome sequencing of Roseivirga echinicomitans KMM 6058.</title>
        <authorList>
            <person name="Selvaratnam C."/>
            <person name="Thevarajoo S."/>
            <person name="Goh K.M."/>
            <person name="Ee R."/>
            <person name="Chan K.-G."/>
            <person name="Chong C.S."/>
        </authorList>
    </citation>
    <scope>NUCLEOTIDE SEQUENCE [LARGE SCALE GENOMIC DNA]</scope>
    <source>
        <strain evidence="1 2">KMM 6058</strain>
    </source>
</reference>
<dbReference type="RefSeq" id="WP_068417729.1">
    <property type="nucleotide sequence ID" value="NZ_LRDB01000050.1"/>
</dbReference>
<comment type="caution">
    <text evidence="1">The sequence shown here is derived from an EMBL/GenBank/DDBJ whole genome shotgun (WGS) entry which is preliminary data.</text>
</comment>
<evidence type="ECO:0008006" key="3">
    <source>
        <dbReference type="Google" id="ProtNLM"/>
    </source>
</evidence>
<proteinExistence type="predicted"/>
<evidence type="ECO:0000313" key="1">
    <source>
        <dbReference type="EMBL" id="KYG72935.1"/>
    </source>
</evidence>
<dbReference type="Proteomes" id="UP000075615">
    <property type="component" value="Unassembled WGS sequence"/>
</dbReference>
<dbReference type="EMBL" id="LRDB01000050">
    <property type="protein sequence ID" value="KYG72935.1"/>
    <property type="molecule type" value="Genomic_DNA"/>
</dbReference>
<sequence>MIRVQTLTLAFLIFLTFSVLGQSASQFVIKGNVSDGQTGETLPFAAVFLANTTVGTVTNDKGDFVLRVPKPGSYDLIIKFAGYKTFIKSTQFFEAQTLEVNAKLEVETRQMRGVTVTAKKDEKWKRNLEDFKRGFLGTSPFARECKILNEEVIDFYFDEEKNIFEAFASEPLIIENRALGYRIKYVLEGYMVYFNEKYSSYWGYPSYEELRGDKKPRAKWLRNREVAYMGSVDHFFSSLFNNKLKEDGYMVQMAKDVEGKRYLDRNELDLYQFVKPGSTANSKRLEFENILYVTYTKELIPNHMGISVNVSGVPVSGNKQRSHFFLLEGKTYIEFEQNGYVYNPLDYLVSDYWGVEKMGDLMPIDYKNTRSANK</sequence>
<dbReference type="Gene3D" id="2.60.40.1120">
    <property type="entry name" value="Carboxypeptidase-like, regulatory domain"/>
    <property type="match status" value="1"/>
</dbReference>
<keyword evidence="2" id="KW-1185">Reference proteome</keyword>
<evidence type="ECO:0000313" key="2">
    <source>
        <dbReference type="Proteomes" id="UP000075615"/>
    </source>
</evidence>
<dbReference type="AlphaFoldDB" id="A0A150X2J2"/>
<dbReference type="InterPro" id="IPR008969">
    <property type="entry name" value="CarboxyPept-like_regulatory"/>
</dbReference>
<dbReference type="SUPFAM" id="SSF49464">
    <property type="entry name" value="Carboxypeptidase regulatory domain-like"/>
    <property type="match status" value="1"/>
</dbReference>